<keyword evidence="5" id="KW-1185">Reference proteome</keyword>
<dbReference type="PANTHER" id="PTHR46006:SF6">
    <property type="entry name" value="INTERSECTIN-2 ISOFORM X1"/>
    <property type="match status" value="1"/>
</dbReference>
<dbReference type="STRING" id="67767.A0A0J7KWM4"/>
<accession>A0A0J7KWM4</accession>
<dbReference type="EMBL" id="LBMM01002519">
    <property type="protein sequence ID" value="KMQ94706.1"/>
    <property type="molecule type" value="Genomic_DNA"/>
</dbReference>
<evidence type="ECO:0000313" key="4">
    <source>
        <dbReference type="EMBL" id="KMQ94706.1"/>
    </source>
</evidence>
<proteinExistence type="predicted"/>
<dbReference type="PaxDb" id="67767-A0A0J7KWM4"/>
<keyword evidence="2" id="KW-0963">Cytoplasm</keyword>
<gene>
    <name evidence="4" type="ORF">RF55_5124</name>
</gene>
<reference evidence="4 5" key="1">
    <citation type="submission" date="2015-04" db="EMBL/GenBank/DDBJ databases">
        <title>Lasius niger genome sequencing.</title>
        <authorList>
            <person name="Konorov E.A."/>
            <person name="Nikitin M.A."/>
            <person name="Kirill M.V."/>
            <person name="Chang P."/>
        </authorList>
    </citation>
    <scope>NUCLEOTIDE SEQUENCE [LARGE SCALE GENOMIC DNA]</scope>
    <source>
        <tissue evidence="4">Whole</tissue>
    </source>
</reference>
<dbReference type="InterPro" id="IPR051480">
    <property type="entry name" value="Endocytic_GEF_Adapter"/>
</dbReference>
<dbReference type="GO" id="GO:0005737">
    <property type="term" value="C:cytoplasm"/>
    <property type="evidence" value="ECO:0007669"/>
    <property type="project" value="UniProtKB-SubCell"/>
</dbReference>
<dbReference type="AlphaFoldDB" id="A0A0J7KWM4"/>
<feature type="domain" description="C2" evidence="3">
    <location>
        <begin position="1"/>
        <end position="72"/>
    </location>
</feature>
<organism evidence="4 5">
    <name type="scientific">Lasius niger</name>
    <name type="common">Black garden ant</name>
    <dbReference type="NCBI Taxonomy" id="67767"/>
    <lineage>
        <taxon>Eukaryota</taxon>
        <taxon>Metazoa</taxon>
        <taxon>Ecdysozoa</taxon>
        <taxon>Arthropoda</taxon>
        <taxon>Hexapoda</taxon>
        <taxon>Insecta</taxon>
        <taxon>Pterygota</taxon>
        <taxon>Neoptera</taxon>
        <taxon>Endopterygota</taxon>
        <taxon>Hymenoptera</taxon>
        <taxon>Apocrita</taxon>
        <taxon>Aculeata</taxon>
        <taxon>Formicoidea</taxon>
        <taxon>Formicidae</taxon>
        <taxon>Formicinae</taxon>
        <taxon>Lasius</taxon>
        <taxon>Lasius</taxon>
    </lineage>
</organism>
<comment type="caution">
    <text evidence="4">The sequence shown here is derived from an EMBL/GenBank/DDBJ whole genome shotgun (WGS) entry which is preliminary data.</text>
</comment>
<dbReference type="InterPro" id="IPR000008">
    <property type="entry name" value="C2_dom"/>
</dbReference>
<dbReference type="PANTHER" id="PTHR46006">
    <property type="entry name" value="RHO GUANINE NUCLEOTIDE EXCHANGE FACTOR AT 64C, ISOFORM A"/>
    <property type="match status" value="1"/>
</dbReference>
<dbReference type="Proteomes" id="UP000036403">
    <property type="component" value="Unassembled WGS sequence"/>
</dbReference>
<dbReference type="SUPFAM" id="SSF49562">
    <property type="entry name" value="C2 domain (Calcium/lipid-binding domain, CaLB)"/>
    <property type="match status" value="1"/>
</dbReference>
<evidence type="ECO:0000256" key="2">
    <source>
        <dbReference type="ARBA" id="ARBA00022490"/>
    </source>
</evidence>
<dbReference type="GO" id="GO:0035025">
    <property type="term" value="P:positive regulation of Rho protein signal transduction"/>
    <property type="evidence" value="ECO:0007669"/>
    <property type="project" value="TreeGrafter"/>
</dbReference>
<name>A0A0J7KWM4_LASNI</name>
<protein>
    <submittedName>
        <fullName evidence="4">Intersectin-2-like isoform x1 protein</fullName>
    </submittedName>
</protein>
<dbReference type="OrthoDB" id="207120at2759"/>
<dbReference type="Pfam" id="PF00168">
    <property type="entry name" value="C2"/>
    <property type="match status" value="1"/>
</dbReference>
<sequence>MGSQEERTDVISGSDCPWWDASMQFQVKDLLEDTLCITVFDKGYYSPDEFLGRAEIRVADIMRDSKDSCGPIQKRIKLHEIDSGDVILKLDLRLFGSR</sequence>
<evidence type="ECO:0000259" key="3">
    <source>
        <dbReference type="PROSITE" id="PS50004"/>
    </source>
</evidence>
<dbReference type="InterPro" id="IPR035892">
    <property type="entry name" value="C2_domain_sf"/>
</dbReference>
<comment type="subcellular location">
    <subcellularLocation>
        <location evidence="1">Cytoplasm</location>
    </subcellularLocation>
</comment>
<evidence type="ECO:0000256" key="1">
    <source>
        <dbReference type="ARBA" id="ARBA00004496"/>
    </source>
</evidence>
<dbReference type="Gene3D" id="2.60.40.150">
    <property type="entry name" value="C2 domain"/>
    <property type="match status" value="1"/>
</dbReference>
<evidence type="ECO:0000313" key="5">
    <source>
        <dbReference type="Proteomes" id="UP000036403"/>
    </source>
</evidence>
<dbReference type="PROSITE" id="PS50004">
    <property type="entry name" value="C2"/>
    <property type="match status" value="1"/>
</dbReference>